<organism evidence="1 2">
    <name type="scientific">Thomasclavelia ramosa</name>
    <dbReference type="NCBI Taxonomy" id="1547"/>
    <lineage>
        <taxon>Bacteria</taxon>
        <taxon>Bacillati</taxon>
        <taxon>Bacillota</taxon>
        <taxon>Erysipelotrichia</taxon>
        <taxon>Erysipelotrichales</taxon>
        <taxon>Coprobacillaceae</taxon>
        <taxon>Thomasclavelia</taxon>
    </lineage>
</organism>
<dbReference type="AlphaFoldDB" id="A0A3E3EH67"/>
<dbReference type="InterPro" id="IPR043721">
    <property type="entry name" value="DUF5662"/>
</dbReference>
<dbReference type="RefSeq" id="WP_003536599.1">
    <property type="nucleotide sequence ID" value="NZ_AP031443.1"/>
</dbReference>
<accession>A0A3E3EH67</accession>
<gene>
    <name evidence="1" type="ORF">DXB93_02005</name>
</gene>
<name>A0A3E3EH67_9FIRM</name>
<evidence type="ECO:0000313" key="2">
    <source>
        <dbReference type="Proteomes" id="UP000261032"/>
    </source>
</evidence>
<reference evidence="1 2" key="1">
    <citation type="submission" date="2018-08" db="EMBL/GenBank/DDBJ databases">
        <title>A genome reference for cultivated species of the human gut microbiota.</title>
        <authorList>
            <person name="Zou Y."/>
            <person name="Xue W."/>
            <person name="Luo G."/>
        </authorList>
    </citation>
    <scope>NUCLEOTIDE SEQUENCE [LARGE SCALE GENOMIC DNA]</scope>
    <source>
        <strain evidence="1 2">OM06-4</strain>
    </source>
</reference>
<protein>
    <submittedName>
        <fullName evidence="1">Catalase</fullName>
    </submittedName>
</protein>
<proteinExistence type="predicted"/>
<dbReference type="Pfam" id="PF18907">
    <property type="entry name" value="DUF5662"/>
    <property type="match status" value="1"/>
</dbReference>
<dbReference type="Proteomes" id="UP000261032">
    <property type="component" value="Unassembled WGS sequence"/>
</dbReference>
<dbReference type="EMBL" id="QUSL01000002">
    <property type="protein sequence ID" value="RGD86962.1"/>
    <property type="molecule type" value="Genomic_DNA"/>
</dbReference>
<comment type="caution">
    <text evidence="1">The sequence shown here is derived from an EMBL/GenBank/DDBJ whole genome shotgun (WGS) entry which is preliminary data.</text>
</comment>
<evidence type="ECO:0000313" key="1">
    <source>
        <dbReference type="EMBL" id="RGD86962.1"/>
    </source>
</evidence>
<sequence length="174" mass="21048">MKLFKHFKTITKHKFYVMKLCFRFGLYKQGLKHDLSKYSWTELVTGAKYYLGYKSPNSNERDTIGYSSAWLHHKGRNKHHWEYWIDFTSKGIIAIEMPINYVVEMFCDRVAATMVYQGTQFNFKAPLDYYNKTHHYYVINENTDRILRDMLERLANSNLDETIEYIKEKYLRNH</sequence>